<evidence type="ECO:0000313" key="2">
    <source>
        <dbReference type="EMBL" id="TYK10607.1"/>
    </source>
</evidence>
<sequence>MDSRRTQSNFYILVQGRDNLRWIAHGPHPFVIKYNSYAINGCRYHTESYGKNRSVQNSGCLDAIGLRTIMRDCEDQSNDDELGDIMLHFQGVPSDMPHIDGGNDLDENMIFSLHIEPTIVRDDQDKEVGGGERKLVEYNEDGVPIGENRAKLNSFIRLCVHYHISIIYATWIDVPAELKEKIYTIVEDKRKLQQERRKKNKYNHRLSRKGYANLREELKNIPSKESELDRASMWKKARVDKKGQYDNEDVQEVVNRIDEISKTCADKEPFSNDVLTQALGTRESSGRVCGVGGYLHSQDELSNYTFVDPSLISIGHNIQEVRARNLCSRLNGFKTKPTRSGSIQSRGYYYLPIS</sequence>
<dbReference type="EMBL" id="SSTD01011101">
    <property type="protein sequence ID" value="TYK10607.1"/>
    <property type="molecule type" value="Genomic_DNA"/>
</dbReference>
<comment type="caution">
    <text evidence="1">The sequence shown here is derived from an EMBL/GenBank/DDBJ whole genome shotgun (WGS) entry which is preliminary data.</text>
</comment>
<organism evidence="1 3">
    <name type="scientific">Cucumis melo var. makuwa</name>
    <name type="common">Oriental melon</name>
    <dbReference type="NCBI Taxonomy" id="1194695"/>
    <lineage>
        <taxon>Eukaryota</taxon>
        <taxon>Viridiplantae</taxon>
        <taxon>Streptophyta</taxon>
        <taxon>Embryophyta</taxon>
        <taxon>Tracheophyta</taxon>
        <taxon>Spermatophyta</taxon>
        <taxon>Magnoliopsida</taxon>
        <taxon>eudicotyledons</taxon>
        <taxon>Gunneridae</taxon>
        <taxon>Pentapetalae</taxon>
        <taxon>rosids</taxon>
        <taxon>fabids</taxon>
        <taxon>Cucurbitales</taxon>
        <taxon>Cucurbitaceae</taxon>
        <taxon>Benincaseae</taxon>
        <taxon>Cucumis</taxon>
    </lineage>
</organism>
<gene>
    <name evidence="2" type="ORF">E5676_scaffold315G00210</name>
    <name evidence="1" type="ORF">E6C27_scaffold125G001050</name>
</gene>
<dbReference type="AlphaFoldDB" id="A0A5A7TC58"/>
<evidence type="ECO:0000313" key="4">
    <source>
        <dbReference type="Proteomes" id="UP000321947"/>
    </source>
</evidence>
<keyword evidence="1" id="KW-0418">Kinase</keyword>
<dbReference type="Proteomes" id="UP000321947">
    <property type="component" value="Unassembled WGS sequence"/>
</dbReference>
<dbReference type="GO" id="GO:0016301">
    <property type="term" value="F:kinase activity"/>
    <property type="evidence" value="ECO:0007669"/>
    <property type="project" value="UniProtKB-KW"/>
</dbReference>
<reference evidence="3 4" key="1">
    <citation type="submission" date="2019-08" db="EMBL/GenBank/DDBJ databases">
        <title>Draft genome sequences of two oriental melons (Cucumis melo L. var makuwa).</title>
        <authorList>
            <person name="Kwon S.-Y."/>
        </authorList>
    </citation>
    <scope>NUCLEOTIDE SEQUENCE [LARGE SCALE GENOMIC DNA]</scope>
    <source>
        <strain evidence="4">cv. Chang Bougi</strain>
        <strain evidence="3">cv. SW 3</strain>
        <tissue evidence="1">Leaf</tissue>
    </source>
</reference>
<dbReference type="InterPro" id="IPR004252">
    <property type="entry name" value="Probable_transposase_24"/>
</dbReference>
<dbReference type="EMBL" id="SSTE01017007">
    <property type="protein sequence ID" value="KAA0040930.1"/>
    <property type="molecule type" value="Genomic_DNA"/>
</dbReference>
<dbReference type="PANTHER" id="PTHR33018">
    <property type="entry name" value="OS10G0338966 PROTEIN-RELATED"/>
    <property type="match status" value="1"/>
</dbReference>
<name>A0A5A7TC58_CUCMM</name>
<dbReference type="Pfam" id="PF03004">
    <property type="entry name" value="Transposase_24"/>
    <property type="match status" value="1"/>
</dbReference>
<protein>
    <submittedName>
        <fullName evidence="1 2">Serine/threonine-protein kinase nek2</fullName>
    </submittedName>
</protein>
<evidence type="ECO:0000313" key="3">
    <source>
        <dbReference type="Proteomes" id="UP000321393"/>
    </source>
</evidence>
<dbReference type="Proteomes" id="UP000321393">
    <property type="component" value="Unassembled WGS sequence"/>
</dbReference>
<proteinExistence type="predicted"/>
<accession>A0A5A7TC58</accession>
<evidence type="ECO:0000313" key="1">
    <source>
        <dbReference type="EMBL" id="KAA0040930.1"/>
    </source>
</evidence>
<keyword evidence="1" id="KW-0808">Transferase</keyword>
<dbReference type="PANTHER" id="PTHR33018:SF31">
    <property type="entry name" value="TRANSPOSASE, PTTA_EN_SPM, PLANT"/>
    <property type="match status" value="1"/>
</dbReference>